<dbReference type="RefSeq" id="WP_086616037.1">
    <property type="nucleotide sequence ID" value="NZ_MTPX02000079.1"/>
</dbReference>
<feature type="compositionally biased region" description="Basic and acidic residues" evidence="1">
    <location>
        <begin position="32"/>
        <end position="53"/>
    </location>
</feature>
<gene>
    <name evidence="2" type="ORF">BW737_014400</name>
</gene>
<sequence>MSYGFGSEPRHWPGQAVDLDAIIGRLRSLGRELERQRETEQERFDQQEEERARMARSGELGEDWRRIQSRIDAGQTTVMDVLSGADRSPEARHLREQAERNMRSLRSQWREQQRSGRTDTPLDQMDEIRDSQGR</sequence>
<name>A0ABX4MCJ3_9ACTO</name>
<evidence type="ECO:0000313" key="2">
    <source>
        <dbReference type="EMBL" id="PHP51787.1"/>
    </source>
</evidence>
<feature type="region of interest" description="Disordered" evidence="1">
    <location>
        <begin position="77"/>
        <end position="134"/>
    </location>
</feature>
<dbReference type="EMBL" id="MTPX02000079">
    <property type="protein sequence ID" value="PHP51787.1"/>
    <property type="molecule type" value="Genomic_DNA"/>
</dbReference>
<organism evidence="2 3">
    <name type="scientific">Actinomyces ruminis</name>
    <dbReference type="NCBI Taxonomy" id="1937003"/>
    <lineage>
        <taxon>Bacteria</taxon>
        <taxon>Bacillati</taxon>
        <taxon>Actinomycetota</taxon>
        <taxon>Actinomycetes</taxon>
        <taxon>Actinomycetales</taxon>
        <taxon>Actinomycetaceae</taxon>
        <taxon>Actinomyces</taxon>
    </lineage>
</organism>
<protein>
    <submittedName>
        <fullName evidence="2">Uncharacterized protein</fullName>
    </submittedName>
</protein>
<accession>A0ABX4MCJ3</accession>
<reference evidence="2 3" key="1">
    <citation type="submission" date="2017-10" db="EMBL/GenBank/DDBJ databases">
        <title>Draft genome sequence of cellulolytic Actinomyces sp CtC72 isolated from cattle rumen fluid.</title>
        <authorList>
            <person name="Joshi A.J."/>
            <person name="Vasudevan G."/>
            <person name="Lanjekar V.B."/>
            <person name="Hivarkar S."/>
            <person name="Engineer A."/>
            <person name="Pore S.D."/>
            <person name="Dhakephalkar P.K."/>
            <person name="Dagar S."/>
        </authorList>
    </citation>
    <scope>NUCLEOTIDE SEQUENCE [LARGE SCALE GENOMIC DNA]</scope>
    <source>
        <strain evidence="3">CtC72</strain>
    </source>
</reference>
<comment type="caution">
    <text evidence="2">The sequence shown here is derived from an EMBL/GenBank/DDBJ whole genome shotgun (WGS) entry which is preliminary data.</text>
</comment>
<evidence type="ECO:0000256" key="1">
    <source>
        <dbReference type="SAM" id="MobiDB-lite"/>
    </source>
</evidence>
<keyword evidence="3" id="KW-1185">Reference proteome</keyword>
<proteinExistence type="predicted"/>
<feature type="region of interest" description="Disordered" evidence="1">
    <location>
        <begin position="32"/>
        <end position="63"/>
    </location>
</feature>
<dbReference type="Proteomes" id="UP000194577">
    <property type="component" value="Unassembled WGS sequence"/>
</dbReference>
<evidence type="ECO:0000313" key="3">
    <source>
        <dbReference type="Proteomes" id="UP000194577"/>
    </source>
</evidence>
<feature type="compositionally biased region" description="Basic and acidic residues" evidence="1">
    <location>
        <begin position="87"/>
        <end position="117"/>
    </location>
</feature>